<gene>
    <name evidence="1" type="ORF">ACFOW7_13425</name>
</gene>
<comment type="caution">
    <text evidence="1">The sequence shown here is derived from an EMBL/GenBank/DDBJ whole genome shotgun (WGS) entry which is preliminary data.</text>
</comment>
<proteinExistence type="predicted"/>
<dbReference type="EMBL" id="JBHSBU010000001">
    <property type="protein sequence ID" value="MFC4160339.1"/>
    <property type="molecule type" value="Genomic_DNA"/>
</dbReference>
<evidence type="ECO:0000313" key="2">
    <source>
        <dbReference type="Proteomes" id="UP001595791"/>
    </source>
</evidence>
<evidence type="ECO:0000313" key="1">
    <source>
        <dbReference type="EMBL" id="MFC4160339.1"/>
    </source>
</evidence>
<dbReference type="InterPro" id="IPR025455">
    <property type="entry name" value="DUF4276"/>
</dbReference>
<protein>
    <submittedName>
        <fullName evidence="1">DUF4276 family protein</fullName>
    </submittedName>
</protein>
<organism evidence="1 2">
    <name type="scientific">Chitinimonas lacunae</name>
    <dbReference type="NCBI Taxonomy" id="1963018"/>
    <lineage>
        <taxon>Bacteria</taxon>
        <taxon>Pseudomonadati</taxon>
        <taxon>Pseudomonadota</taxon>
        <taxon>Betaproteobacteria</taxon>
        <taxon>Neisseriales</taxon>
        <taxon>Chitinibacteraceae</taxon>
        <taxon>Chitinimonas</taxon>
    </lineage>
</organism>
<sequence length="193" mass="22421">MRELVFLLEEPSARAMLESLLPRILSEEINFRLIAFEGKQDLEKQITRKIRSYLNHHARFIVLRDQDSHPQCQKLKQNLLDLCHASGKGTHCMVRIACRELETFYLADLQAVEQGLKIRDLASKQSSSKFRSPDYLGSPSHELKTLTKQRYEKVSGSREIGKYLKLENHRSPSFRNLIAAIYRLQRDLLAIDL</sequence>
<accession>A0ABV8MQN5</accession>
<reference evidence="2" key="1">
    <citation type="journal article" date="2019" name="Int. J. Syst. Evol. Microbiol.">
        <title>The Global Catalogue of Microorganisms (GCM) 10K type strain sequencing project: providing services to taxonomists for standard genome sequencing and annotation.</title>
        <authorList>
            <consortium name="The Broad Institute Genomics Platform"/>
            <consortium name="The Broad Institute Genome Sequencing Center for Infectious Disease"/>
            <person name="Wu L."/>
            <person name="Ma J."/>
        </authorList>
    </citation>
    <scope>NUCLEOTIDE SEQUENCE [LARGE SCALE GENOMIC DNA]</scope>
    <source>
        <strain evidence="2">LMG 29894</strain>
    </source>
</reference>
<dbReference type="Pfam" id="PF14103">
    <property type="entry name" value="DUF4276"/>
    <property type="match status" value="1"/>
</dbReference>
<keyword evidence="2" id="KW-1185">Reference proteome</keyword>
<dbReference type="Proteomes" id="UP001595791">
    <property type="component" value="Unassembled WGS sequence"/>
</dbReference>
<name>A0ABV8MQN5_9NEIS</name>
<dbReference type="RefSeq" id="WP_378165060.1">
    <property type="nucleotide sequence ID" value="NZ_JBHSBU010000001.1"/>
</dbReference>